<dbReference type="InterPro" id="IPR036097">
    <property type="entry name" value="HisK_dim/P_sf"/>
</dbReference>
<dbReference type="PROSITE" id="PS50109">
    <property type="entry name" value="HIS_KIN"/>
    <property type="match status" value="1"/>
</dbReference>
<dbReference type="Proteomes" id="UP000290218">
    <property type="component" value="Unassembled WGS sequence"/>
</dbReference>
<dbReference type="SMART" id="SM00388">
    <property type="entry name" value="HisKA"/>
    <property type="match status" value="1"/>
</dbReference>
<evidence type="ECO:0000256" key="2">
    <source>
        <dbReference type="ARBA" id="ARBA00012438"/>
    </source>
</evidence>
<dbReference type="CDD" id="cd00082">
    <property type="entry name" value="HisKA"/>
    <property type="match status" value="1"/>
</dbReference>
<feature type="transmembrane region" description="Helical" evidence="9">
    <location>
        <begin position="206"/>
        <end position="225"/>
    </location>
</feature>
<feature type="transmembrane region" description="Helical" evidence="9">
    <location>
        <begin position="6"/>
        <end position="24"/>
    </location>
</feature>
<dbReference type="AlphaFoldDB" id="A0A4Q1C4F0"/>
<feature type="transmembrane region" description="Helical" evidence="9">
    <location>
        <begin position="135"/>
        <end position="154"/>
    </location>
</feature>
<dbReference type="PANTHER" id="PTHR43065">
    <property type="entry name" value="SENSOR HISTIDINE KINASE"/>
    <property type="match status" value="1"/>
</dbReference>
<evidence type="ECO:0000256" key="7">
    <source>
        <dbReference type="ARBA" id="ARBA00022840"/>
    </source>
</evidence>
<keyword evidence="6" id="KW-0418">Kinase</keyword>
<dbReference type="EC" id="2.7.13.3" evidence="2"/>
<feature type="transmembrane region" description="Helical" evidence="9">
    <location>
        <begin position="174"/>
        <end position="194"/>
    </location>
</feature>
<dbReference type="SMART" id="SM00387">
    <property type="entry name" value="HATPase_c"/>
    <property type="match status" value="1"/>
</dbReference>
<dbReference type="InterPro" id="IPR005467">
    <property type="entry name" value="His_kinase_dom"/>
</dbReference>
<dbReference type="PRINTS" id="PR00344">
    <property type="entry name" value="BCTRLSENSOR"/>
</dbReference>
<dbReference type="InterPro" id="IPR036890">
    <property type="entry name" value="HATPase_C_sf"/>
</dbReference>
<evidence type="ECO:0000259" key="10">
    <source>
        <dbReference type="PROSITE" id="PS50109"/>
    </source>
</evidence>
<dbReference type="SUPFAM" id="SSF55874">
    <property type="entry name" value="ATPase domain of HSP90 chaperone/DNA topoisomerase II/histidine kinase"/>
    <property type="match status" value="1"/>
</dbReference>
<keyword evidence="4" id="KW-0808">Transferase</keyword>
<feature type="transmembrane region" description="Helical" evidence="9">
    <location>
        <begin position="70"/>
        <end position="92"/>
    </location>
</feature>
<feature type="transmembrane region" description="Helical" evidence="9">
    <location>
        <begin position="31"/>
        <end position="50"/>
    </location>
</feature>
<dbReference type="InterPro" id="IPR003594">
    <property type="entry name" value="HATPase_dom"/>
</dbReference>
<dbReference type="GO" id="GO:0000155">
    <property type="term" value="F:phosphorelay sensor kinase activity"/>
    <property type="evidence" value="ECO:0007669"/>
    <property type="project" value="InterPro"/>
</dbReference>
<dbReference type="InterPro" id="IPR003661">
    <property type="entry name" value="HisK_dim/P_dom"/>
</dbReference>
<feature type="domain" description="Histidine kinase" evidence="10">
    <location>
        <begin position="462"/>
        <end position="673"/>
    </location>
</feature>
<keyword evidence="8" id="KW-0902">Two-component regulatory system</keyword>
<reference evidence="11 12" key="1">
    <citation type="submission" date="2019-01" db="EMBL/GenBank/DDBJ databases">
        <title>Lacunisphaera sp. strain TWA-58.</title>
        <authorList>
            <person name="Chen W.-M."/>
        </authorList>
    </citation>
    <scope>NUCLEOTIDE SEQUENCE [LARGE SCALE GENOMIC DNA]</scope>
    <source>
        <strain evidence="11 12">TWA-58</strain>
    </source>
</reference>
<dbReference type="RefSeq" id="WP_129048883.1">
    <property type="nucleotide sequence ID" value="NZ_SDHX01000002.1"/>
</dbReference>
<evidence type="ECO:0000256" key="4">
    <source>
        <dbReference type="ARBA" id="ARBA00022679"/>
    </source>
</evidence>
<evidence type="ECO:0000256" key="9">
    <source>
        <dbReference type="SAM" id="Phobius"/>
    </source>
</evidence>
<organism evidence="11 12">
    <name type="scientific">Oleiharenicola lentus</name>
    <dbReference type="NCBI Taxonomy" id="2508720"/>
    <lineage>
        <taxon>Bacteria</taxon>
        <taxon>Pseudomonadati</taxon>
        <taxon>Verrucomicrobiota</taxon>
        <taxon>Opitutia</taxon>
        <taxon>Opitutales</taxon>
        <taxon>Opitutaceae</taxon>
        <taxon>Oleiharenicola</taxon>
    </lineage>
</organism>
<evidence type="ECO:0000256" key="5">
    <source>
        <dbReference type="ARBA" id="ARBA00022741"/>
    </source>
</evidence>
<keyword evidence="9" id="KW-1133">Transmembrane helix</keyword>
<dbReference type="OrthoDB" id="9815750at2"/>
<dbReference type="EMBL" id="SDHX01000002">
    <property type="protein sequence ID" value="RXK53294.1"/>
    <property type="molecule type" value="Genomic_DNA"/>
</dbReference>
<proteinExistence type="predicted"/>
<keyword evidence="9" id="KW-0472">Membrane</keyword>
<protein>
    <recommendedName>
        <fullName evidence="2">histidine kinase</fullName>
        <ecNumber evidence="2">2.7.13.3</ecNumber>
    </recommendedName>
</protein>
<name>A0A4Q1C4F0_9BACT</name>
<dbReference type="InterPro" id="IPR004358">
    <property type="entry name" value="Sig_transdc_His_kin-like_C"/>
</dbReference>
<gene>
    <name evidence="11" type="ORF">ESB00_16480</name>
</gene>
<feature type="transmembrane region" description="Helical" evidence="9">
    <location>
        <begin position="104"/>
        <end position="123"/>
    </location>
</feature>
<keyword evidence="5" id="KW-0547">Nucleotide-binding</keyword>
<evidence type="ECO:0000313" key="11">
    <source>
        <dbReference type="EMBL" id="RXK53294.1"/>
    </source>
</evidence>
<dbReference type="SUPFAM" id="SSF47384">
    <property type="entry name" value="Homodimeric domain of signal transducing histidine kinase"/>
    <property type="match status" value="1"/>
</dbReference>
<evidence type="ECO:0000313" key="12">
    <source>
        <dbReference type="Proteomes" id="UP000290218"/>
    </source>
</evidence>
<dbReference type="Pfam" id="PF02518">
    <property type="entry name" value="HATPase_c"/>
    <property type="match status" value="1"/>
</dbReference>
<sequence>MTPLLFAVAVLTLATGAGILWNNPVRFTNRMFALASAAAAAWLFFVFQSFRIGALYPEVPDANPVPWLQGAGAVAAFFPWIIWLLLNSVTTAEGQVLQTLRRSWPWFVIGLALVGLSYSNLFIPPDSTPDEPKRGVGYLIYGVVCVGLYSFLLVRTYRQIKQTTGVRKIELQFITFNSSLACLLAIGLNLVGGYLDIRWISRLSPLVVLGFYVLTVWAVTIHRVFDSRQVFLNVAQRLLTISTLAGGILFGTQLLGLVLTPPTDLICAVTLFSTLAFWIDRRSRGWFNLNTWQNTIVIRQAVHDLTRREPDPNKLVAELEALLRSWCQTNYAALLFDSGEVYVSGNIELAKDRSGFRALCKQGWSTPESLQRLRPEPGLVDLRQFLTEFNLGVIVTAPRGSSTPSSMLALGVKTNARPFTYPEVQQLQELAEFMDNILARSRLSQQARQSEQLATIGLIGASLAHEIRNPLVSIKTFSHLLSTRFDDPEFRRRFSMLIPAEVERIDSLTQQLLDLSNPRRHQMERISLHTIMQETTDLMLARAQEAKVSLTMQLGAEKDTIHADGSAIRQVLINLIINAFQALEAQETERRVQLRSRNSPNGSVIIEVSDNGPGIAPEQRARLFHPFVSTKTKGMGLGLAVCADILHEHRATIIVPDIGRPGATFRITFPCPQPSS</sequence>
<feature type="transmembrane region" description="Helical" evidence="9">
    <location>
        <begin position="237"/>
        <end position="256"/>
    </location>
</feature>
<keyword evidence="12" id="KW-1185">Reference proteome</keyword>
<dbReference type="GO" id="GO:0005524">
    <property type="term" value="F:ATP binding"/>
    <property type="evidence" value="ECO:0007669"/>
    <property type="project" value="UniProtKB-KW"/>
</dbReference>
<dbReference type="Gene3D" id="3.30.565.10">
    <property type="entry name" value="Histidine kinase-like ATPase, C-terminal domain"/>
    <property type="match status" value="1"/>
</dbReference>
<dbReference type="Gene3D" id="1.10.287.130">
    <property type="match status" value="1"/>
</dbReference>
<keyword evidence="7" id="KW-0067">ATP-binding</keyword>
<evidence type="ECO:0000256" key="8">
    <source>
        <dbReference type="ARBA" id="ARBA00023012"/>
    </source>
</evidence>
<dbReference type="PANTHER" id="PTHR43065:SF10">
    <property type="entry name" value="PEROXIDE STRESS-ACTIVATED HISTIDINE KINASE MAK3"/>
    <property type="match status" value="1"/>
</dbReference>
<keyword evidence="3" id="KW-0597">Phosphoprotein</keyword>
<comment type="caution">
    <text evidence="11">The sequence shown here is derived from an EMBL/GenBank/DDBJ whole genome shotgun (WGS) entry which is preliminary data.</text>
</comment>
<evidence type="ECO:0000256" key="3">
    <source>
        <dbReference type="ARBA" id="ARBA00022553"/>
    </source>
</evidence>
<comment type="catalytic activity">
    <reaction evidence="1">
        <text>ATP + protein L-histidine = ADP + protein N-phospho-L-histidine.</text>
        <dbReference type="EC" id="2.7.13.3"/>
    </reaction>
</comment>
<dbReference type="Pfam" id="PF00512">
    <property type="entry name" value="HisKA"/>
    <property type="match status" value="1"/>
</dbReference>
<keyword evidence="9" id="KW-0812">Transmembrane</keyword>
<evidence type="ECO:0000256" key="1">
    <source>
        <dbReference type="ARBA" id="ARBA00000085"/>
    </source>
</evidence>
<evidence type="ECO:0000256" key="6">
    <source>
        <dbReference type="ARBA" id="ARBA00022777"/>
    </source>
</evidence>
<accession>A0A4Q1C4F0</accession>